<name>A0A9P6DVH1_9AGAM</name>
<feature type="non-terminal residue" evidence="1">
    <location>
        <position position="144"/>
    </location>
</feature>
<evidence type="ECO:0000313" key="1">
    <source>
        <dbReference type="EMBL" id="KAF9515332.1"/>
    </source>
</evidence>
<accession>A0A9P6DVH1</accession>
<gene>
    <name evidence="1" type="ORF">BS47DRAFT_1342047</name>
</gene>
<dbReference type="AlphaFoldDB" id="A0A9P6DVH1"/>
<comment type="caution">
    <text evidence="1">The sequence shown here is derived from an EMBL/GenBank/DDBJ whole genome shotgun (WGS) entry which is preliminary data.</text>
</comment>
<organism evidence="1 2">
    <name type="scientific">Hydnum rufescens UP504</name>
    <dbReference type="NCBI Taxonomy" id="1448309"/>
    <lineage>
        <taxon>Eukaryota</taxon>
        <taxon>Fungi</taxon>
        <taxon>Dikarya</taxon>
        <taxon>Basidiomycota</taxon>
        <taxon>Agaricomycotina</taxon>
        <taxon>Agaricomycetes</taxon>
        <taxon>Cantharellales</taxon>
        <taxon>Hydnaceae</taxon>
        <taxon>Hydnum</taxon>
    </lineage>
</organism>
<protein>
    <submittedName>
        <fullName evidence="1">Uncharacterized protein</fullName>
    </submittedName>
</protein>
<dbReference type="Proteomes" id="UP000886523">
    <property type="component" value="Unassembled WGS sequence"/>
</dbReference>
<sequence>MEAAVRSLGIASNSSCALLPFLDWVVQSRRGMDHRFGLIRTVHMRYRGYSVSRSRRGVHDSNPSANPQLRVYSLLHVGLLNGRGIENWLEIEITATSSTWMSWVSRLFQFGINTDWKDWIESARDSNFFSYERGSSSWCCRKQS</sequence>
<evidence type="ECO:0000313" key="2">
    <source>
        <dbReference type="Proteomes" id="UP000886523"/>
    </source>
</evidence>
<dbReference type="EMBL" id="MU128951">
    <property type="protein sequence ID" value="KAF9515332.1"/>
    <property type="molecule type" value="Genomic_DNA"/>
</dbReference>
<keyword evidence="2" id="KW-1185">Reference proteome</keyword>
<reference evidence="1" key="1">
    <citation type="journal article" date="2020" name="Nat. Commun.">
        <title>Large-scale genome sequencing of mycorrhizal fungi provides insights into the early evolution of symbiotic traits.</title>
        <authorList>
            <person name="Miyauchi S."/>
            <person name="Kiss E."/>
            <person name="Kuo A."/>
            <person name="Drula E."/>
            <person name="Kohler A."/>
            <person name="Sanchez-Garcia M."/>
            <person name="Morin E."/>
            <person name="Andreopoulos B."/>
            <person name="Barry K.W."/>
            <person name="Bonito G."/>
            <person name="Buee M."/>
            <person name="Carver A."/>
            <person name="Chen C."/>
            <person name="Cichocki N."/>
            <person name="Clum A."/>
            <person name="Culley D."/>
            <person name="Crous P.W."/>
            <person name="Fauchery L."/>
            <person name="Girlanda M."/>
            <person name="Hayes R.D."/>
            <person name="Keri Z."/>
            <person name="LaButti K."/>
            <person name="Lipzen A."/>
            <person name="Lombard V."/>
            <person name="Magnuson J."/>
            <person name="Maillard F."/>
            <person name="Murat C."/>
            <person name="Nolan M."/>
            <person name="Ohm R.A."/>
            <person name="Pangilinan J."/>
            <person name="Pereira M.F."/>
            <person name="Perotto S."/>
            <person name="Peter M."/>
            <person name="Pfister S."/>
            <person name="Riley R."/>
            <person name="Sitrit Y."/>
            <person name="Stielow J.B."/>
            <person name="Szollosi G."/>
            <person name="Zifcakova L."/>
            <person name="Stursova M."/>
            <person name="Spatafora J.W."/>
            <person name="Tedersoo L."/>
            <person name="Vaario L.M."/>
            <person name="Yamada A."/>
            <person name="Yan M."/>
            <person name="Wang P."/>
            <person name="Xu J."/>
            <person name="Bruns T."/>
            <person name="Baldrian P."/>
            <person name="Vilgalys R."/>
            <person name="Dunand C."/>
            <person name="Henrissat B."/>
            <person name="Grigoriev I.V."/>
            <person name="Hibbett D."/>
            <person name="Nagy L.G."/>
            <person name="Martin F.M."/>
        </authorList>
    </citation>
    <scope>NUCLEOTIDE SEQUENCE</scope>
    <source>
        <strain evidence="1">UP504</strain>
    </source>
</reference>
<proteinExistence type="predicted"/>